<evidence type="ECO:0000256" key="2">
    <source>
        <dbReference type="ARBA" id="ARBA00022448"/>
    </source>
</evidence>
<dbReference type="InterPro" id="IPR055348">
    <property type="entry name" value="DctQ"/>
</dbReference>
<feature type="transmembrane region" description="Helical" evidence="9">
    <location>
        <begin position="92"/>
        <end position="121"/>
    </location>
</feature>
<feature type="transmembrane region" description="Helical" evidence="9">
    <location>
        <begin position="15"/>
        <end position="35"/>
    </location>
</feature>
<evidence type="ECO:0000256" key="4">
    <source>
        <dbReference type="ARBA" id="ARBA00022519"/>
    </source>
</evidence>
<evidence type="ECO:0000256" key="3">
    <source>
        <dbReference type="ARBA" id="ARBA00022475"/>
    </source>
</evidence>
<keyword evidence="6 9" id="KW-1133">Transmembrane helix</keyword>
<gene>
    <name evidence="11" type="ORF">GCM10011505_42050</name>
</gene>
<comment type="function">
    <text evidence="9">Part of the tripartite ATP-independent periplasmic (TRAP) transport system.</text>
</comment>
<evidence type="ECO:0000259" key="10">
    <source>
        <dbReference type="Pfam" id="PF04290"/>
    </source>
</evidence>
<proteinExistence type="inferred from homology"/>
<evidence type="ECO:0000256" key="9">
    <source>
        <dbReference type="RuleBase" id="RU369079"/>
    </source>
</evidence>
<dbReference type="PANTHER" id="PTHR35011">
    <property type="entry name" value="2,3-DIKETO-L-GULONATE TRAP TRANSPORTER SMALL PERMEASE PROTEIN YIAM"/>
    <property type="match status" value="1"/>
</dbReference>
<feature type="transmembrane region" description="Helical" evidence="9">
    <location>
        <begin position="141"/>
        <end position="158"/>
    </location>
</feature>
<evidence type="ECO:0000313" key="11">
    <source>
        <dbReference type="EMBL" id="GGB56723.1"/>
    </source>
</evidence>
<comment type="similarity">
    <text evidence="8 9">Belongs to the TRAP transporter small permease family.</text>
</comment>
<accession>A0ABQ1J1W0</accession>
<comment type="subunit">
    <text evidence="9">The complex comprises the extracytoplasmic solute receptor protein and the two transmembrane proteins.</text>
</comment>
<dbReference type="RefSeq" id="WP_188581587.1">
    <property type="nucleotide sequence ID" value="NZ_BMDZ01000067.1"/>
</dbReference>
<evidence type="ECO:0000256" key="1">
    <source>
        <dbReference type="ARBA" id="ARBA00004429"/>
    </source>
</evidence>
<keyword evidence="3" id="KW-1003">Cell membrane</keyword>
<keyword evidence="4 9" id="KW-0997">Cell inner membrane</keyword>
<feature type="domain" description="Tripartite ATP-independent periplasmic transporters DctQ component" evidence="10">
    <location>
        <begin position="30"/>
        <end position="161"/>
    </location>
</feature>
<organism evidence="11 12">
    <name type="scientific">Tistrella bauzanensis</name>
    <dbReference type="NCBI Taxonomy" id="657419"/>
    <lineage>
        <taxon>Bacteria</taxon>
        <taxon>Pseudomonadati</taxon>
        <taxon>Pseudomonadota</taxon>
        <taxon>Alphaproteobacteria</taxon>
        <taxon>Geminicoccales</taxon>
        <taxon>Geminicoccaceae</taxon>
        <taxon>Tistrella</taxon>
    </lineage>
</organism>
<evidence type="ECO:0000256" key="5">
    <source>
        <dbReference type="ARBA" id="ARBA00022692"/>
    </source>
</evidence>
<name>A0ABQ1J1W0_9PROT</name>
<keyword evidence="5 9" id="KW-0812">Transmembrane</keyword>
<evidence type="ECO:0000256" key="6">
    <source>
        <dbReference type="ARBA" id="ARBA00022989"/>
    </source>
</evidence>
<keyword evidence="2 9" id="KW-0813">Transport</keyword>
<dbReference type="InterPro" id="IPR007387">
    <property type="entry name" value="TRAP_DctQ"/>
</dbReference>
<feature type="transmembrane region" description="Helical" evidence="9">
    <location>
        <begin position="47"/>
        <end position="71"/>
    </location>
</feature>
<dbReference type="PANTHER" id="PTHR35011:SF4">
    <property type="entry name" value="SLL1102 PROTEIN"/>
    <property type="match status" value="1"/>
</dbReference>
<dbReference type="EMBL" id="BMDZ01000067">
    <property type="protein sequence ID" value="GGB56723.1"/>
    <property type="molecule type" value="Genomic_DNA"/>
</dbReference>
<reference evidence="12" key="1">
    <citation type="journal article" date="2019" name="Int. J. Syst. Evol. Microbiol.">
        <title>The Global Catalogue of Microorganisms (GCM) 10K type strain sequencing project: providing services to taxonomists for standard genome sequencing and annotation.</title>
        <authorList>
            <consortium name="The Broad Institute Genomics Platform"/>
            <consortium name="The Broad Institute Genome Sequencing Center for Infectious Disease"/>
            <person name="Wu L."/>
            <person name="Ma J."/>
        </authorList>
    </citation>
    <scope>NUCLEOTIDE SEQUENCE [LARGE SCALE GENOMIC DNA]</scope>
    <source>
        <strain evidence="12">CGMCC 1.10188</strain>
    </source>
</reference>
<dbReference type="Pfam" id="PF04290">
    <property type="entry name" value="DctQ"/>
    <property type="match status" value="1"/>
</dbReference>
<keyword evidence="7 9" id="KW-0472">Membrane</keyword>
<comment type="caution">
    <text evidence="11">The sequence shown here is derived from an EMBL/GenBank/DDBJ whole genome shotgun (WGS) entry which is preliminary data.</text>
</comment>
<evidence type="ECO:0000256" key="7">
    <source>
        <dbReference type="ARBA" id="ARBA00023136"/>
    </source>
</evidence>
<keyword evidence="12" id="KW-1185">Reference proteome</keyword>
<comment type="subcellular location">
    <subcellularLocation>
        <location evidence="1 9">Cell inner membrane</location>
        <topology evidence="1 9">Multi-pass membrane protein</topology>
    </subcellularLocation>
</comment>
<protein>
    <recommendedName>
        <fullName evidence="9">TRAP transporter small permease protein</fullName>
    </recommendedName>
</protein>
<dbReference type="Proteomes" id="UP000603352">
    <property type="component" value="Unassembled WGS sequence"/>
</dbReference>
<evidence type="ECO:0000313" key="12">
    <source>
        <dbReference type="Proteomes" id="UP000603352"/>
    </source>
</evidence>
<evidence type="ECO:0000256" key="8">
    <source>
        <dbReference type="ARBA" id="ARBA00038436"/>
    </source>
</evidence>
<sequence length="180" mass="20245">MPAAIKWYVRVVDRLSDYVGIAAMVLVFLMIGVLLLDAITRNALDIPLHWCVEAAQFLLLAYFFMGGPMTLKNDDHVRMDLIYQHLSDRGKALLDLITSACLMFYLVVMTVGSISSLQYAIATGERRFSMWNPSMIPIKSLLVVCLFLMILQTLSLIFKHIATLRRAPLHQPAPHGVDVP</sequence>